<dbReference type="PANTHER" id="PTHR33463">
    <property type="entry name" value="NB-ARC DOMAIN-CONTAINING PROTEIN-RELATED"/>
    <property type="match status" value="1"/>
</dbReference>
<evidence type="ECO:0000313" key="5">
    <source>
        <dbReference type="Proteomes" id="UP000242715"/>
    </source>
</evidence>
<keyword evidence="1" id="KW-0611">Plant defense</keyword>
<reference evidence="5" key="1">
    <citation type="journal article" date="2017" name="Front. Plant Sci.">
        <title>Climate Clever Clovers: New Paradigm to Reduce the Environmental Footprint of Ruminants by Breeding Low Methanogenic Forages Utilizing Haplotype Variation.</title>
        <authorList>
            <person name="Kaur P."/>
            <person name="Appels R."/>
            <person name="Bayer P.E."/>
            <person name="Keeble-Gagnere G."/>
            <person name="Wang J."/>
            <person name="Hirakawa H."/>
            <person name="Shirasawa K."/>
            <person name="Vercoe P."/>
            <person name="Stefanova K."/>
            <person name="Durmic Z."/>
            <person name="Nichols P."/>
            <person name="Revell C."/>
            <person name="Isobe S.N."/>
            <person name="Edwards D."/>
            <person name="Erskine W."/>
        </authorList>
    </citation>
    <scope>NUCLEOTIDE SEQUENCE [LARGE SCALE GENOMIC DNA]</scope>
    <source>
        <strain evidence="5">cv. Daliak</strain>
    </source>
</reference>
<feature type="domain" description="NB-ARC" evidence="3">
    <location>
        <begin position="247"/>
        <end position="341"/>
    </location>
</feature>
<dbReference type="InterPro" id="IPR050905">
    <property type="entry name" value="Plant_NBS-LRR"/>
</dbReference>
<feature type="region of interest" description="Disordered" evidence="2">
    <location>
        <begin position="487"/>
        <end position="507"/>
    </location>
</feature>
<sequence>MLASDGAVADFVDRGGIQKIFWDELHYKESLLKQKSRMRWAEDGDANSRYFHASLKGRRRRNQMVTIEKGDEWLQGVDCIKNEVKQHFEKTFSEEWLNRPFLSGVDFNVLNDEDSALFLEPFGEEEVMEVIWSSDGNKTPGPDGFNFNFLKAKASAERGKELANKKDQIKKLIESGKELAIELPARLPDVERYSSQHYIPFKSKESKYKELLDALKDDNNYMMGLKGMGVTGKTTLAKEVDDIAGPLGLKWDDCSESDRPKEIWSRLTNGEKILLILDDVWGDIDFDETEIPYSDNHKGCRVLVTTCKMLVCNKMGCSKIIQLKLLSKDDAWVMFKSLKGEQRHEEWNVALKSLQKHVSMHGEDLFVEDYGNYEDARSQVSKSKNKLLDSCLLLEADQRRVKMHDLVRDAAQWNNPFEVIERCSSLEELYFTDDSLSNYVSVINNDKVFLSETETTLRYCMQEAKVLKVRKTEEGWRNLIPEIVPMDQDERKREESGGEIVDEDNANTSHGSMFQKLEVLKIKKCPEVELILPFVSAHDLLTLESITIDIWP</sequence>
<dbReference type="SUPFAM" id="SSF52540">
    <property type="entry name" value="P-loop containing nucleoside triphosphate hydrolases"/>
    <property type="match status" value="1"/>
</dbReference>
<dbReference type="EMBL" id="DF973932">
    <property type="protein sequence ID" value="GAU42680.1"/>
    <property type="molecule type" value="Genomic_DNA"/>
</dbReference>
<dbReference type="InterPro" id="IPR027417">
    <property type="entry name" value="P-loop_NTPase"/>
</dbReference>
<protein>
    <recommendedName>
        <fullName evidence="3">NB-ARC domain-containing protein</fullName>
    </recommendedName>
</protein>
<name>A0A2Z6P0C8_TRISU</name>
<dbReference type="Proteomes" id="UP000242715">
    <property type="component" value="Unassembled WGS sequence"/>
</dbReference>
<dbReference type="Gene3D" id="3.40.50.300">
    <property type="entry name" value="P-loop containing nucleotide triphosphate hydrolases"/>
    <property type="match status" value="2"/>
</dbReference>
<dbReference type="PANTHER" id="PTHR33463:SF105">
    <property type="entry name" value="AND NB-ARC DOMAIN DISEASE RESISTANCE PROTEIN, PUTATIVE-RELATED"/>
    <property type="match status" value="1"/>
</dbReference>
<dbReference type="OrthoDB" id="1435486at2759"/>
<dbReference type="Pfam" id="PF00931">
    <property type="entry name" value="NB-ARC"/>
    <property type="match status" value="1"/>
</dbReference>
<evidence type="ECO:0000313" key="4">
    <source>
        <dbReference type="EMBL" id="GAU42680.1"/>
    </source>
</evidence>
<evidence type="ECO:0000256" key="2">
    <source>
        <dbReference type="SAM" id="MobiDB-lite"/>
    </source>
</evidence>
<keyword evidence="5" id="KW-1185">Reference proteome</keyword>
<evidence type="ECO:0000256" key="1">
    <source>
        <dbReference type="ARBA" id="ARBA00022821"/>
    </source>
</evidence>
<dbReference type="AlphaFoldDB" id="A0A2Z6P0C8"/>
<gene>
    <name evidence="4" type="ORF">TSUD_131080</name>
</gene>
<organism evidence="4 5">
    <name type="scientific">Trifolium subterraneum</name>
    <name type="common">Subterranean clover</name>
    <dbReference type="NCBI Taxonomy" id="3900"/>
    <lineage>
        <taxon>Eukaryota</taxon>
        <taxon>Viridiplantae</taxon>
        <taxon>Streptophyta</taxon>
        <taxon>Embryophyta</taxon>
        <taxon>Tracheophyta</taxon>
        <taxon>Spermatophyta</taxon>
        <taxon>Magnoliopsida</taxon>
        <taxon>eudicotyledons</taxon>
        <taxon>Gunneridae</taxon>
        <taxon>Pentapetalae</taxon>
        <taxon>rosids</taxon>
        <taxon>fabids</taxon>
        <taxon>Fabales</taxon>
        <taxon>Fabaceae</taxon>
        <taxon>Papilionoideae</taxon>
        <taxon>50 kb inversion clade</taxon>
        <taxon>NPAAA clade</taxon>
        <taxon>Hologalegina</taxon>
        <taxon>IRL clade</taxon>
        <taxon>Trifolieae</taxon>
        <taxon>Trifolium</taxon>
    </lineage>
</organism>
<dbReference type="InterPro" id="IPR002182">
    <property type="entry name" value="NB-ARC"/>
</dbReference>
<evidence type="ECO:0000259" key="3">
    <source>
        <dbReference type="Pfam" id="PF00931"/>
    </source>
</evidence>
<accession>A0A2Z6P0C8</accession>
<proteinExistence type="predicted"/>
<dbReference type="GO" id="GO:0043531">
    <property type="term" value="F:ADP binding"/>
    <property type="evidence" value="ECO:0007669"/>
    <property type="project" value="InterPro"/>
</dbReference>